<dbReference type="Proteomes" id="UP000192596">
    <property type="component" value="Unassembled WGS sequence"/>
</dbReference>
<evidence type="ECO:0000256" key="1">
    <source>
        <dbReference type="SAM" id="MobiDB-lite"/>
    </source>
</evidence>
<evidence type="ECO:0000313" key="3">
    <source>
        <dbReference type="Proteomes" id="UP000192596"/>
    </source>
</evidence>
<feature type="compositionally biased region" description="Basic and acidic residues" evidence="1">
    <location>
        <begin position="214"/>
        <end position="225"/>
    </location>
</feature>
<protein>
    <submittedName>
        <fullName evidence="2">Uncharacterized protein</fullName>
    </submittedName>
</protein>
<comment type="caution">
    <text evidence="2">The sequence shown here is derived from an EMBL/GenBank/DDBJ whole genome shotgun (WGS) entry which is preliminary data.</text>
</comment>
<feature type="region of interest" description="Disordered" evidence="1">
    <location>
        <begin position="1"/>
        <end position="53"/>
    </location>
</feature>
<organism evidence="2 3">
    <name type="scientific">Cryoendolithus antarcticus</name>
    <dbReference type="NCBI Taxonomy" id="1507870"/>
    <lineage>
        <taxon>Eukaryota</taxon>
        <taxon>Fungi</taxon>
        <taxon>Dikarya</taxon>
        <taxon>Ascomycota</taxon>
        <taxon>Pezizomycotina</taxon>
        <taxon>Dothideomycetes</taxon>
        <taxon>Dothideomycetidae</taxon>
        <taxon>Cladosporiales</taxon>
        <taxon>Cladosporiaceae</taxon>
        <taxon>Cryoendolithus</taxon>
    </lineage>
</organism>
<gene>
    <name evidence="2" type="ORF">B0A48_13677</name>
</gene>
<feature type="compositionally biased region" description="Polar residues" evidence="1">
    <location>
        <begin position="10"/>
        <end position="21"/>
    </location>
</feature>
<proteinExistence type="predicted"/>
<feature type="compositionally biased region" description="Basic and acidic residues" evidence="1">
    <location>
        <begin position="192"/>
        <end position="204"/>
    </location>
</feature>
<evidence type="ECO:0000313" key="2">
    <source>
        <dbReference type="EMBL" id="OQO00330.1"/>
    </source>
</evidence>
<dbReference type="InParanoid" id="A0A1V8SMM4"/>
<dbReference type="EMBL" id="NAJO01000035">
    <property type="protein sequence ID" value="OQO00330.1"/>
    <property type="molecule type" value="Genomic_DNA"/>
</dbReference>
<keyword evidence="3" id="KW-1185">Reference proteome</keyword>
<name>A0A1V8SMM4_9PEZI</name>
<accession>A0A1V8SMM4</accession>
<feature type="region of interest" description="Disordered" evidence="1">
    <location>
        <begin position="192"/>
        <end position="228"/>
    </location>
</feature>
<dbReference type="AlphaFoldDB" id="A0A1V8SMM4"/>
<sequence length="432" mass="47041">MNERNEETEPSYSTPASSLERSSSEQAEKQATPPDDDPISSDKNLSPRESMPAGISSTWCQVVRVDMRIQDFGSIPAIGPPVGTLVEIFDFSPTDAVSLGRIHMNPTIGLLHTSLFEKLSRKDLRIPVSSTGMNVGALVHAITSQRSGIGTLMDLWEYLGSRWSYTWWEMALQQPGVSGLLVANETDLSIRHSQASERHAKPRSESASPLDGQDGQRRSPRKSDLSNRSSILSVTTRISELSLFGKGSNKSLHWSLSIRSRASHVTTGSRSTQSECEMSAPGGVAVDDEMRNHRAVEATDHSQMKRKVLAGLVNRDILPGRSGNRADLLAKMGDIYDMETDSDFVFLGMEHGPRVSLLPGFEETGPAPLQRKLRVNDHVSVVGFTAAVRKWTCELPGGSIILVPCDLCAPVTDPLALATSLAKRSVPPEGFI</sequence>
<reference evidence="3" key="1">
    <citation type="submission" date="2017-03" db="EMBL/GenBank/DDBJ databases">
        <title>Genomes of endolithic fungi from Antarctica.</title>
        <authorList>
            <person name="Coleine C."/>
            <person name="Masonjones S."/>
            <person name="Stajich J.E."/>
        </authorList>
    </citation>
    <scope>NUCLEOTIDE SEQUENCE [LARGE SCALE GENOMIC DNA]</scope>
    <source>
        <strain evidence="3">CCFEE 5527</strain>
    </source>
</reference>